<evidence type="ECO:0000313" key="6">
    <source>
        <dbReference type="Proteomes" id="UP000327044"/>
    </source>
</evidence>
<dbReference type="InParanoid" id="A0A5N4AYY0"/>
<protein>
    <recommendedName>
        <fullName evidence="4">Tyr recombinase domain-containing protein</fullName>
    </recommendedName>
</protein>
<dbReference type="PROSITE" id="PS51898">
    <property type="entry name" value="TYR_RECOMBINASE"/>
    <property type="match status" value="1"/>
</dbReference>
<reference evidence="5 6" key="1">
    <citation type="journal article" date="2018" name="Elife">
        <title>Firefly genomes illuminate parallel origins of bioluminescence in beetles.</title>
        <authorList>
            <person name="Fallon T.R."/>
            <person name="Lower S.E."/>
            <person name="Chang C.H."/>
            <person name="Bessho-Uehara M."/>
            <person name="Martin G.J."/>
            <person name="Bewick A.J."/>
            <person name="Behringer M."/>
            <person name="Debat H.J."/>
            <person name="Wong I."/>
            <person name="Day J.C."/>
            <person name="Suvorov A."/>
            <person name="Silva C.J."/>
            <person name="Stanger-Hall K.F."/>
            <person name="Hall D.W."/>
            <person name="Schmitz R.J."/>
            <person name="Nelson D.R."/>
            <person name="Lewis S.M."/>
            <person name="Shigenobu S."/>
            <person name="Bybee S.M."/>
            <person name="Larracuente A.M."/>
            <person name="Oba Y."/>
            <person name="Weng J.K."/>
        </authorList>
    </citation>
    <scope>NUCLEOTIDE SEQUENCE [LARGE SCALE GENOMIC DNA]</scope>
    <source>
        <strain evidence="5">1611_PpyrPB1</strain>
        <tissue evidence="5">Whole body</tissue>
    </source>
</reference>
<keyword evidence="1" id="KW-0238">DNA-binding</keyword>
<evidence type="ECO:0000259" key="4">
    <source>
        <dbReference type="PROSITE" id="PS51898"/>
    </source>
</evidence>
<evidence type="ECO:0000256" key="1">
    <source>
        <dbReference type="ARBA" id="ARBA00023125"/>
    </source>
</evidence>
<dbReference type="InterPro" id="IPR010998">
    <property type="entry name" value="Integrase_recombinase_N"/>
</dbReference>
<dbReference type="GO" id="GO:0015074">
    <property type="term" value="P:DNA integration"/>
    <property type="evidence" value="ECO:0007669"/>
    <property type="project" value="InterPro"/>
</dbReference>
<dbReference type="InterPro" id="IPR011010">
    <property type="entry name" value="DNA_brk_join_enz"/>
</dbReference>
<keyword evidence="2" id="KW-0233">DNA recombination</keyword>
<name>A0A5N4AYY0_PHOPY</name>
<feature type="compositionally biased region" description="Basic residues" evidence="3">
    <location>
        <begin position="58"/>
        <end position="80"/>
    </location>
</feature>
<dbReference type="AlphaFoldDB" id="A0A5N4AYY0"/>
<feature type="domain" description="Tyr recombinase" evidence="4">
    <location>
        <begin position="533"/>
        <end position="738"/>
    </location>
</feature>
<dbReference type="GO" id="GO:0006310">
    <property type="term" value="P:DNA recombination"/>
    <property type="evidence" value="ECO:0007669"/>
    <property type="project" value="UniProtKB-KW"/>
</dbReference>
<keyword evidence="6" id="KW-1185">Reference proteome</keyword>
<gene>
    <name evidence="5" type="ORF">PPYR_04743</name>
</gene>
<accession>A0A5N4AYY0</accession>
<dbReference type="Pfam" id="PF00589">
    <property type="entry name" value="Phage_integrase"/>
    <property type="match status" value="1"/>
</dbReference>
<dbReference type="Gene3D" id="1.10.150.130">
    <property type="match status" value="1"/>
</dbReference>
<dbReference type="InterPro" id="IPR002104">
    <property type="entry name" value="Integrase_catalytic"/>
</dbReference>
<proteinExistence type="predicted"/>
<dbReference type="PANTHER" id="PTHR35617">
    <property type="entry name" value="PHAGE_INTEGRASE DOMAIN-CONTAINING PROTEIN"/>
    <property type="match status" value="1"/>
</dbReference>
<dbReference type="InterPro" id="IPR013762">
    <property type="entry name" value="Integrase-like_cat_sf"/>
</dbReference>
<feature type="region of interest" description="Disordered" evidence="3">
    <location>
        <begin position="15"/>
        <end position="138"/>
    </location>
</feature>
<dbReference type="Gene3D" id="1.10.443.10">
    <property type="entry name" value="Intergrase catalytic core"/>
    <property type="match status" value="1"/>
</dbReference>
<evidence type="ECO:0000256" key="2">
    <source>
        <dbReference type="ARBA" id="ARBA00023172"/>
    </source>
</evidence>
<dbReference type="EMBL" id="VVIM01000002">
    <property type="protein sequence ID" value="KAB0802557.1"/>
    <property type="molecule type" value="Genomic_DNA"/>
</dbReference>
<feature type="region of interest" description="Disordered" evidence="3">
    <location>
        <begin position="367"/>
        <end position="413"/>
    </location>
</feature>
<comment type="caution">
    <text evidence="5">The sequence shown here is derived from an EMBL/GenBank/DDBJ whole genome shotgun (WGS) entry which is preliminary data.</text>
</comment>
<evidence type="ECO:0000256" key="3">
    <source>
        <dbReference type="SAM" id="MobiDB-lite"/>
    </source>
</evidence>
<dbReference type="Proteomes" id="UP000327044">
    <property type="component" value="Unassembled WGS sequence"/>
</dbReference>
<feature type="compositionally biased region" description="Basic residues" evidence="3">
    <location>
        <begin position="25"/>
        <end position="34"/>
    </location>
</feature>
<evidence type="ECO:0000313" key="5">
    <source>
        <dbReference type="EMBL" id="KAB0802557.1"/>
    </source>
</evidence>
<dbReference type="PANTHER" id="PTHR35617:SF3">
    <property type="entry name" value="CORE-BINDING (CB) DOMAIN-CONTAINING PROTEIN"/>
    <property type="match status" value="1"/>
</dbReference>
<dbReference type="GO" id="GO:0003677">
    <property type="term" value="F:DNA binding"/>
    <property type="evidence" value="ECO:0007669"/>
    <property type="project" value="UniProtKB-KW"/>
</dbReference>
<organism evidence="5 6">
    <name type="scientific">Photinus pyralis</name>
    <name type="common">Common eastern firefly</name>
    <name type="synonym">Lampyris pyralis</name>
    <dbReference type="NCBI Taxonomy" id="7054"/>
    <lineage>
        <taxon>Eukaryota</taxon>
        <taxon>Metazoa</taxon>
        <taxon>Ecdysozoa</taxon>
        <taxon>Arthropoda</taxon>
        <taxon>Hexapoda</taxon>
        <taxon>Insecta</taxon>
        <taxon>Pterygota</taxon>
        <taxon>Neoptera</taxon>
        <taxon>Endopterygota</taxon>
        <taxon>Coleoptera</taxon>
        <taxon>Polyphaga</taxon>
        <taxon>Elateriformia</taxon>
        <taxon>Elateroidea</taxon>
        <taxon>Lampyridae</taxon>
        <taxon>Lampyrinae</taxon>
        <taxon>Photinus</taxon>
    </lineage>
</organism>
<dbReference type="CDD" id="cd00397">
    <property type="entry name" value="DNA_BRE_C"/>
    <property type="match status" value="1"/>
</dbReference>
<dbReference type="SUPFAM" id="SSF47823">
    <property type="entry name" value="lambda integrase-like, N-terminal domain"/>
    <property type="match status" value="1"/>
</dbReference>
<feature type="compositionally biased region" description="Basic and acidic residues" evidence="3">
    <location>
        <begin position="43"/>
        <end position="57"/>
    </location>
</feature>
<sequence>MLRWIRRARRDSVLATTLRMGGKSKVSKRKKKLRPPSSDSDDSSSHREWINRIEKLYNKHVRNKRSRSRSRARRRDRKRTSSLSPSRGTPQFREPPQSPGFRSSRSSSRYSRRSSFETDRRSILSVSGNPRGAAETAVRDTHIPCDVSHAEKQSPIQDELIIHNDVVLPDEILGILGEDPSAEISSSFSLHSALSARWSHILSKGLSEIDVASLLDKCKKPSNCPLLTPPVINPEIRALLPHNMLKKDAAYVSFQTKLSAGIIGLGKGIDKLLNDSANHQDLHTSSLLPLLSDAGKILNGLFFDLSMARRSFIFPYLNKNTKDILEPCPPSEFLFGSDLCEKVKAAKSLQNACQDLKTAPTPQRYKTTNQSVSYKVKQISPDPPQGGGVTQRAYPEGSTEGQLPGEKLNSPGSPPACIQTYPGSMSVIRKALTLQGVPVNAVDTCLNSLSEATIAQYGSTFRNWWNFREASGDDVFQASAQEVISFLQHIITTTKCAFGTINSYRAALSLILPGNLGEDPMLKRFMKGVARLRPPKPRYNCVWEPRQIFIYFETHPAESPKALSMKLITLLTLATGQRLQTLSLIKISNILTSEDLIQIVVPDRIKTSRVSGRQPCLILPRFNDLPHLCVFSCLQRYLQETEKLREGQENLFLTYQRPYRTASKQTLSRWVKCTLQLAGVGTSIFKPHSSRHASTSAAKRAGVSIDVIKDSAGWSRSSNVFAEFYNRPLIDRSEFAHSIFNM</sequence>
<dbReference type="SUPFAM" id="SSF56349">
    <property type="entry name" value="DNA breaking-rejoining enzymes"/>
    <property type="match status" value="1"/>
</dbReference>